<dbReference type="Pfam" id="PF01066">
    <property type="entry name" value="CDP-OH_P_transf"/>
    <property type="match status" value="1"/>
</dbReference>
<evidence type="ECO:0000256" key="6">
    <source>
        <dbReference type="ARBA" id="ARBA00023098"/>
    </source>
</evidence>
<evidence type="ECO:0000256" key="8">
    <source>
        <dbReference type="ARBA" id="ARBA00023209"/>
    </source>
</evidence>
<keyword evidence="9" id="KW-1208">Phospholipid metabolism</keyword>
<dbReference type="Gene3D" id="1.20.120.1760">
    <property type="match status" value="1"/>
</dbReference>
<keyword evidence="6" id="KW-0443">Lipid metabolism</keyword>
<dbReference type="AlphaFoldDB" id="A0A0G1Q7B2"/>
<reference evidence="11 12" key="1">
    <citation type="journal article" date="2015" name="Nature">
        <title>rRNA introns, odd ribosomes, and small enigmatic genomes across a large radiation of phyla.</title>
        <authorList>
            <person name="Brown C.T."/>
            <person name="Hug L.A."/>
            <person name="Thomas B.C."/>
            <person name="Sharon I."/>
            <person name="Castelle C.J."/>
            <person name="Singh A."/>
            <person name="Wilkins M.J."/>
            <person name="Williams K.H."/>
            <person name="Banfield J.F."/>
        </authorList>
    </citation>
    <scope>NUCLEOTIDE SEQUENCE [LARGE SCALE GENOMIC DNA]</scope>
</reference>
<name>A0A0G1Q7B2_9BACT</name>
<accession>A0A0G1Q7B2</accession>
<dbReference type="EMBL" id="LCLH01000017">
    <property type="protein sequence ID" value="KKU13593.1"/>
    <property type="molecule type" value="Genomic_DNA"/>
</dbReference>
<evidence type="ECO:0000256" key="10">
    <source>
        <dbReference type="SAM" id="Phobius"/>
    </source>
</evidence>
<feature type="transmembrane region" description="Helical" evidence="10">
    <location>
        <begin position="221"/>
        <end position="242"/>
    </location>
</feature>
<dbReference type="InterPro" id="IPR050324">
    <property type="entry name" value="CDP-alcohol_PTase-I"/>
</dbReference>
<evidence type="ECO:0000313" key="12">
    <source>
        <dbReference type="Proteomes" id="UP000034911"/>
    </source>
</evidence>
<protein>
    <recommendedName>
        <fullName evidence="13">CDP-alcohol phosphatidyltransferase family protein</fullName>
    </recommendedName>
</protein>
<feature type="transmembrane region" description="Helical" evidence="10">
    <location>
        <begin position="155"/>
        <end position="175"/>
    </location>
</feature>
<dbReference type="InterPro" id="IPR000462">
    <property type="entry name" value="CDP-OH_P_trans"/>
</dbReference>
<dbReference type="GO" id="GO:0046474">
    <property type="term" value="P:glycerophospholipid biosynthetic process"/>
    <property type="evidence" value="ECO:0007669"/>
    <property type="project" value="TreeGrafter"/>
</dbReference>
<feature type="transmembrane region" description="Helical" evidence="10">
    <location>
        <begin position="51"/>
        <end position="75"/>
    </location>
</feature>
<dbReference type="GO" id="GO:0016780">
    <property type="term" value="F:phosphotransferase activity, for other substituted phosphate groups"/>
    <property type="evidence" value="ECO:0007669"/>
    <property type="project" value="InterPro"/>
</dbReference>
<dbReference type="STRING" id="1619050.UX20_C0017G0011"/>
<keyword evidence="3" id="KW-0444">Lipid biosynthesis</keyword>
<dbReference type="PANTHER" id="PTHR14269:SF11">
    <property type="entry name" value="CDP-DIACYLGLYCEROL--GLYCEROL-3-PHOSPHATE 3-PHOSPHATIDYLTRANSFERASE"/>
    <property type="match status" value="1"/>
</dbReference>
<evidence type="ECO:0000256" key="2">
    <source>
        <dbReference type="ARBA" id="ARBA00010441"/>
    </source>
</evidence>
<keyword evidence="7 10" id="KW-0472">Membrane</keyword>
<comment type="caution">
    <text evidence="11">The sequence shown here is derived from an EMBL/GenBank/DDBJ whole genome shotgun (WGS) entry which is preliminary data.</text>
</comment>
<dbReference type="Proteomes" id="UP000034911">
    <property type="component" value="Unassembled WGS sequence"/>
</dbReference>
<organism evidence="11 12">
    <name type="scientific">Candidatus Magasanikbacteria bacterium GW2011_GWC2_45_8</name>
    <dbReference type="NCBI Taxonomy" id="1619050"/>
    <lineage>
        <taxon>Bacteria</taxon>
        <taxon>Candidatus Magasanikiibacteriota</taxon>
    </lineage>
</organism>
<evidence type="ECO:0000313" key="11">
    <source>
        <dbReference type="EMBL" id="KKU13593.1"/>
    </source>
</evidence>
<evidence type="ECO:0000256" key="3">
    <source>
        <dbReference type="ARBA" id="ARBA00022516"/>
    </source>
</evidence>
<evidence type="ECO:0000256" key="4">
    <source>
        <dbReference type="ARBA" id="ARBA00022692"/>
    </source>
</evidence>
<comment type="similarity">
    <text evidence="2">Belongs to the CDP-alcohol phosphatidyltransferase class-I family.</text>
</comment>
<evidence type="ECO:0000256" key="7">
    <source>
        <dbReference type="ARBA" id="ARBA00023136"/>
    </source>
</evidence>
<proteinExistence type="inferred from homology"/>
<gene>
    <name evidence="11" type="ORF">UX20_C0017G0011</name>
</gene>
<evidence type="ECO:0000256" key="1">
    <source>
        <dbReference type="ARBA" id="ARBA00004141"/>
    </source>
</evidence>
<dbReference type="PANTHER" id="PTHR14269">
    <property type="entry name" value="CDP-DIACYLGLYCEROL--GLYCEROL-3-PHOSPHATE 3-PHOSPHATIDYLTRANSFERASE-RELATED"/>
    <property type="match status" value="1"/>
</dbReference>
<keyword evidence="8" id="KW-0594">Phospholipid biosynthesis</keyword>
<comment type="subcellular location">
    <subcellularLocation>
        <location evidence="1">Membrane</location>
        <topology evidence="1">Multi-pass membrane protein</topology>
    </subcellularLocation>
</comment>
<keyword evidence="5 10" id="KW-1133">Transmembrane helix</keyword>
<sequence length="250" mass="27583">MRSKLIANFPVLFPREVRVLKSTKDLVVAGLTRMHLWPSWITPNRLSIARIIAVIPVLALMFAGIHKEALIIFAVGSVSDLFDGPLARLRDGLHRPSKRLKSALEGVSGLGSYLDSIADKTMVIGVCALAICSIIFSREYNVAYQISDDHTTQEIYTWAHLGLLSATILLEAWSAGKRTEDYINFREGLCGIERLQANDNGKYKATLQFIATGGYVLATEWSLLVGLLLLAGSLTLAVKSLWTKYHPRTA</sequence>
<evidence type="ECO:0000256" key="9">
    <source>
        <dbReference type="ARBA" id="ARBA00023264"/>
    </source>
</evidence>
<keyword evidence="4 10" id="KW-0812">Transmembrane</keyword>
<dbReference type="InterPro" id="IPR043130">
    <property type="entry name" value="CDP-OH_PTrfase_TM_dom"/>
</dbReference>
<evidence type="ECO:0000256" key="5">
    <source>
        <dbReference type="ARBA" id="ARBA00022989"/>
    </source>
</evidence>
<dbReference type="GO" id="GO:0016020">
    <property type="term" value="C:membrane"/>
    <property type="evidence" value="ECO:0007669"/>
    <property type="project" value="UniProtKB-SubCell"/>
</dbReference>
<feature type="transmembrane region" description="Helical" evidence="10">
    <location>
        <begin position="122"/>
        <end position="143"/>
    </location>
</feature>
<evidence type="ECO:0008006" key="13">
    <source>
        <dbReference type="Google" id="ProtNLM"/>
    </source>
</evidence>